<comment type="caution">
    <text evidence="4">The sequence shown here is derived from an EMBL/GenBank/DDBJ whole genome shotgun (WGS) entry which is preliminary data.</text>
</comment>
<accession>A0A3A8B7T0</accession>
<dbReference type="InterPro" id="IPR035421">
    <property type="entry name" value="Terminase_6C"/>
</dbReference>
<evidence type="ECO:0000259" key="3">
    <source>
        <dbReference type="Pfam" id="PF17289"/>
    </source>
</evidence>
<dbReference type="OrthoDB" id="4519042at2"/>
<evidence type="ECO:0000256" key="2">
    <source>
        <dbReference type="SAM" id="MobiDB-lite"/>
    </source>
</evidence>
<dbReference type="Gene3D" id="3.40.50.300">
    <property type="entry name" value="P-loop containing nucleotide triphosphate hydrolases"/>
    <property type="match status" value="1"/>
</dbReference>
<feature type="compositionally biased region" description="Basic residues" evidence="2">
    <location>
        <begin position="1"/>
        <end position="13"/>
    </location>
</feature>
<dbReference type="Gene3D" id="3.30.420.240">
    <property type="match status" value="1"/>
</dbReference>
<keyword evidence="5" id="KW-1185">Reference proteome</keyword>
<keyword evidence="4" id="KW-0067">ATP-binding</keyword>
<organism evidence="4 5">
    <name type="scientific">Roseovarius spongiae</name>
    <dbReference type="NCBI Taxonomy" id="2320272"/>
    <lineage>
        <taxon>Bacteria</taxon>
        <taxon>Pseudomonadati</taxon>
        <taxon>Pseudomonadota</taxon>
        <taxon>Alphaproteobacteria</taxon>
        <taxon>Rhodobacterales</taxon>
        <taxon>Roseobacteraceae</taxon>
        <taxon>Roseovarius</taxon>
    </lineage>
</organism>
<sequence>MWRWKLRNAKRRTRESSTDTRSTSTPRGLRSGAAWIASEGPDAQKDFLDSLEDSDVLALPYLFEFWALDHQLPPEGDWRAWVIMGGRGAGKTRAGAEWVRAQVEGAKPTDAGRRRRIALIGETVAQVRDVMVFGESGILACSPPDRRPVWEATRRRLVWPNGAVAQVFSAHDPESLRGPQFDGAWVDELAKWKKARETWDMLQFGLRLGEAPQVCVTTTPRNVGVLKDILSADTTVVTSAPTESNRAFLADSFLREVQARYAGTRLGRQELEGVLLEDVEGALWTQAALGSARVEEAPEMDRIVVALDPPVSGKASSDECGIIVVGACTQGPPENWRACVLADASVSASGPTVWARAAVRAMEVWGADRLVAEVNQGGDLVREVLRQVDPLVAVRAVHATRGKVARAEPVAALYEQGRVRHMRGLGALEDQMCAMTTQGFEGKGSPDRVDALVWALFDLMIEPAGKWRTPRVRAV</sequence>
<dbReference type="Pfam" id="PF17289">
    <property type="entry name" value="Terminase_6C"/>
    <property type="match status" value="1"/>
</dbReference>
<feature type="domain" description="Terminase large subunit gp17-like C-terminal" evidence="3">
    <location>
        <begin position="306"/>
        <end position="457"/>
    </location>
</feature>
<name>A0A3A8B7T0_9RHOB</name>
<protein>
    <submittedName>
        <fullName evidence="4">ATP-binding protein</fullName>
    </submittedName>
</protein>
<evidence type="ECO:0000313" key="4">
    <source>
        <dbReference type="EMBL" id="RKF12957.1"/>
    </source>
</evidence>
<keyword evidence="4" id="KW-0547">Nucleotide-binding</keyword>
<evidence type="ECO:0000256" key="1">
    <source>
        <dbReference type="ARBA" id="ARBA00022612"/>
    </source>
</evidence>
<keyword evidence="1" id="KW-1188">Viral release from host cell</keyword>
<feature type="region of interest" description="Disordered" evidence="2">
    <location>
        <begin position="1"/>
        <end position="31"/>
    </location>
</feature>
<gene>
    <name evidence="4" type="ORF">D6850_15760</name>
</gene>
<dbReference type="Proteomes" id="UP000281128">
    <property type="component" value="Unassembled WGS sequence"/>
</dbReference>
<dbReference type="AlphaFoldDB" id="A0A3A8B7T0"/>
<reference evidence="4 5" key="1">
    <citation type="submission" date="2018-09" db="EMBL/GenBank/DDBJ databases">
        <title>Roseovarius spongiae sp. nov., isolated from a marine sponge.</title>
        <authorList>
            <person name="Zhuang L."/>
            <person name="Luo L."/>
        </authorList>
    </citation>
    <scope>NUCLEOTIDE SEQUENCE [LARGE SCALE GENOMIC DNA]</scope>
    <source>
        <strain evidence="4 5">HN-E21</strain>
    </source>
</reference>
<dbReference type="GO" id="GO:0005524">
    <property type="term" value="F:ATP binding"/>
    <property type="evidence" value="ECO:0007669"/>
    <property type="project" value="UniProtKB-KW"/>
</dbReference>
<dbReference type="Pfam" id="PF03237">
    <property type="entry name" value="Terminase_6N"/>
    <property type="match status" value="1"/>
</dbReference>
<dbReference type="EMBL" id="RAPE01000005">
    <property type="protein sequence ID" value="RKF12957.1"/>
    <property type="molecule type" value="Genomic_DNA"/>
</dbReference>
<dbReference type="InterPro" id="IPR027417">
    <property type="entry name" value="P-loop_NTPase"/>
</dbReference>
<proteinExistence type="predicted"/>
<evidence type="ECO:0000313" key="5">
    <source>
        <dbReference type="Proteomes" id="UP000281128"/>
    </source>
</evidence>